<protein>
    <recommendedName>
        <fullName evidence="2">peptidoglycan lytic exotransglycosylase</fullName>
        <ecNumber evidence="2">4.2.2.n1</ecNumber>
    </recommendedName>
    <alternativeName>
        <fullName evidence="5">Murein hydrolase A</fullName>
    </alternativeName>
</protein>
<dbReference type="InterPro" id="IPR026044">
    <property type="entry name" value="MltA"/>
</dbReference>
<evidence type="ECO:0000256" key="3">
    <source>
        <dbReference type="ARBA" id="ARBA00023239"/>
    </source>
</evidence>
<evidence type="ECO:0000259" key="7">
    <source>
        <dbReference type="SMART" id="SM00925"/>
    </source>
</evidence>
<dbReference type="PANTHER" id="PTHR30124">
    <property type="entry name" value="MEMBRANE-BOUND LYTIC MUREIN TRANSGLYCOSYLASE A"/>
    <property type="match status" value="1"/>
</dbReference>
<dbReference type="InterPro" id="IPR036908">
    <property type="entry name" value="RlpA-like_sf"/>
</dbReference>
<dbReference type="SMART" id="SM00925">
    <property type="entry name" value="MltA"/>
    <property type="match status" value="1"/>
</dbReference>
<accession>A0A9X3TV54</accession>
<proteinExistence type="predicted"/>
<dbReference type="CDD" id="cd14668">
    <property type="entry name" value="mlta_B"/>
    <property type="match status" value="1"/>
</dbReference>
<sequence length="395" mass="43256">MSSRQTRLLTTFFFVSSAFVGFALIVWMALRLMPAPPAKLHFVPQSFDSLPGWAADDQAAALQTFLVSCTRMETKPQTLNDSERAGWLEVCTAARAVPPDDKIAARHFFEREFTAYAIRLGRDEDGLLTGYYEPELRGSRSPSAIYATPLYRLPPDLVTADLGAFNPDYKGKTLTGRLLGNRILPYFDRADIAAGALAGQHLELLWVDDPVSAFFLEVQGSGRVVLEDGSLVRVGYAGKNGLPYTAIGRVLIDRGAISREDVSLFTIRDWLNAHPDEAADLLNENRSYVFFRELDGPVGNAIGSEGTELTPGRSLAVDRKLFPMGVPIYISGQLPEGGGPLDRLMVAQDTGGAITGPMRGDVFWGPGGEAEFLAGHMKDKARFFLLWPRVLPARS</sequence>
<comment type="catalytic activity">
    <reaction evidence="1">
        <text>Exolytic cleavage of the (1-&gt;4)-beta-glycosidic linkage between N-acetylmuramic acid (MurNAc) and N-acetylglucosamine (GlcNAc) residues in peptidoglycan, from either the reducing or the non-reducing ends of the peptidoglycan chains, with concomitant formation of a 1,6-anhydrobond in the MurNAc residue.</text>
        <dbReference type="EC" id="4.2.2.n1"/>
    </reaction>
</comment>
<dbReference type="PANTHER" id="PTHR30124:SF0">
    <property type="entry name" value="MEMBRANE-BOUND LYTIC MUREIN TRANSGLYCOSYLASE A"/>
    <property type="match status" value="1"/>
</dbReference>
<dbReference type="Pfam" id="PF03562">
    <property type="entry name" value="MltA"/>
    <property type="match status" value="1"/>
</dbReference>
<dbReference type="PIRSF" id="PIRSF019422">
    <property type="entry name" value="MltA"/>
    <property type="match status" value="1"/>
</dbReference>
<dbReference type="GO" id="GO:0004553">
    <property type="term" value="F:hydrolase activity, hydrolyzing O-glycosyl compounds"/>
    <property type="evidence" value="ECO:0007669"/>
    <property type="project" value="InterPro"/>
</dbReference>
<dbReference type="GO" id="GO:0009253">
    <property type="term" value="P:peptidoglycan catabolic process"/>
    <property type="evidence" value="ECO:0007669"/>
    <property type="project" value="TreeGrafter"/>
</dbReference>
<dbReference type="GO" id="GO:0019867">
    <property type="term" value="C:outer membrane"/>
    <property type="evidence" value="ECO:0007669"/>
    <property type="project" value="InterPro"/>
</dbReference>
<feature type="domain" description="Lytic transglycosylase MltA" evidence="7">
    <location>
        <begin position="135"/>
        <end position="292"/>
    </location>
</feature>
<evidence type="ECO:0000313" key="9">
    <source>
        <dbReference type="Proteomes" id="UP001141619"/>
    </source>
</evidence>
<dbReference type="AlphaFoldDB" id="A0A9X3TV54"/>
<evidence type="ECO:0000256" key="5">
    <source>
        <dbReference type="ARBA" id="ARBA00030918"/>
    </source>
</evidence>
<keyword evidence="6" id="KW-0472">Membrane</keyword>
<reference evidence="8" key="1">
    <citation type="submission" date="2022-08" db="EMBL/GenBank/DDBJ databases">
        <authorList>
            <person name="Vandamme P."/>
            <person name="Hettiarachchi A."/>
            <person name="Peeters C."/>
            <person name="Cnockaert M."/>
            <person name="Carlier A."/>
        </authorList>
    </citation>
    <scope>NUCLEOTIDE SEQUENCE</scope>
    <source>
        <strain evidence="8">LMG 31809</strain>
    </source>
</reference>
<dbReference type="Gene3D" id="2.40.240.50">
    <property type="entry name" value="Barwin-like endoglucanases"/>
    <property type="match status" value="1"/>
</dbReference>
<dbReference type="RefSeq" id="WP_274942079.1">
    <property type="nucleotide sequence ID" value="NZ_JANWOI010000001.1"/>
</dbReference>
<dbReference type="InterPro" id="IPR005300">
    <property type="entry name" value="MltA_B"/>
</dbReference>
<organism evidence="8 9">
    <name type="scientific">Govanella unica</name>
    <dbReference type="NCBI Taxonomy" id="2975056"/>
    <lineage>
        <taxon>Bacteria</taxon>
        <taxon>Pseudomonadati</taxon>
        <taxon>Pseudomonadota</taxon>
        <taxon>Alphaproteobacteria</taxon>
        <taxon>Emcibacterales</taxon>
        <taxon>Govanellaceae</taxon>
        <taxon>Govanella</taxon>
    </lineage>
</organism>
<dbReference type="Pfam" id="PF06725">
    <property type="entry name" value="3D"/>
    <property type="match status" value="1"/>
</dbReference>
<dbReference type="Gene3D" id="2.40.40.10">
    <property type="entry name" value="RlpA-like domain"/>
    <property type="match status" value="1"/>
</dbReference>
<evidence type="ECO:0000256" key="1">
    <source>
        <dbReference type="ARBA" id="ARBA00001420"/>
    </source>
</evidence>
<evidence type="ECO:0000256" key="4">
    <source>
        <dbReference type="ARBA" id="ARBA00023316"/>
    </source>
</evidence>
<dbReference type="EMBL" id="JANWOI010000001">
    <property type="protein sequence ID" value="MDA5192370.1"/>
    <property type="molecule type" value="Genomic_DNA"/>
</dbReference>
<keyword evidence="4" id="KW-0961">Cell wall biogenesis/degradation</keyword>
<evidence type="ECO:0000256" key="2">
    <source>
        <dbReference type="ARBA" id="ARBA00012587"/>
    </source>
</evidence>
<dbReference type="GO" id="GO:0008933">
    <property type="term" value="F:peptidoglycan lytic transglycosylase activity"/>
    <property type="evidence" value="ECO:0007669"/>
    <property type="project" value="TreeGrafter"/>
</dbReference>
<dbReference type="InterPro" id="IPR010611">
    <property type="entry name" value="3D_dom"/>
</dbReference>
<reference evidence="8" key="2">
    <citation type="journal article" date="2023" name="Syst. Appl. Microbiol.">
        <title>Govania unica gen. nov., sp. nov., a rare biosphere bacterium that represents a novel family in the class Alphaproteobacteria.</title>
        <authorList>
            <person name="Vandamme P."/>
            <person name="Peeters C."/>
            <person name="Hettiarachchi A."/>
            <person name="Cnockaert M."/>
            <person name="Carlier A."/>
        </authorList>
    </citation>
    <scope>NUCLEOTIDE SEQUENCE</scope>
    <source>
        <strain evidence="8">LMG 31809</strain>
    </source>
</reference>
<dbReference type="GO" id="GO:0009254">
    <property type="term" value="P:peptidoglycan turnover"/>
    <property type="evidence" value="ECO:0007669"/>
    <property type="project" value="InterPro"/>
</dbReference>
<dbReference type="GO" id="GO:0071555">
    <property type="term" value="P:cell wall organization"/>
    <property type="evidence" value="ECO:0007669"/>
    <property type="project" value="UniProtKB-KW"/>
</dbReference>
<keyword evidence="6" id="KW-1133">Transmembrane helix</keyword>
<keyword evidence="3" id="KW-0456">Lyase</keyword>
<keyword evidence="6" id="KW-0812">Transmembrane</keyword>
<evidence type="ECO:0000256" key="6">
    <source>
        <dbReference type="SAM" id="Phobius"/>
    </source>
</evidence>
<evidence type="ECO:0000313" key="8">
    <source>
        <dbReference type="EMBL" id="MDA5192370.1"/>
    </source>
</evidence>
<dbReference type="EC" id="4.2.2.n1" evidence="2"/>
<comment type="caution">
    <text evidence="8">The sequence shown here is derived from an EMBL/GenBank/DDBJ whole genome shotgun (WGS) entry which is preliminary data.</text>
</comment>
<dbReference type="CDD" id="cd14485">
    <property type="entry name" value="mltA_like_LT_A"/>
    <property type="match status" value="1"/>
</dbReference>
<gene>
    <name evidence="8" type="ORF">NYP16_00155</name>
</gene>
<dbReference type="SUPFAM" id="SSF50685">
    <property type="entry name" value="Barwin-like endoglucanases"/>
    <property type="match status" value="1"/>
</dbReference>
<feature type="transmembrane region" description="Helical" evidence="6">
    <location>
        <begin position="12"/>
        <end position="30"/>
    </location>
</feature>
<name>A0A9X3TV54_9PROT</name>
<dbReference type="Proteomes" id="UP001141619">
    <property type="component" value="Unassembled WGS sequence"/>
</dbReference>
<keyword evidence="9" id="KW-1185">Reference proteome</keyword>